<evidence type="ECO:0000256" key="2">
    <source>
        <dbReference type="ARBA" id="ARBA00022857"/>
    </source>
</evidence>
<dbReference type="InterPro" id="IPR045313">
    <property type="entry name" value="CBR1-like"/>
</dbReference>
<protein>
    <recommendedName>
        <fullName evidence="4">carbonyl reductase (NADPH)</fullName>
        <ecNumber evidence="4">1.1.1.184</ecNumber>
    </recommendedName>
</protein>
<reference evidence="5" key="1">
    <citation type="journal article" date="2021" name="Genome Biol. Evol.">
        <title>A High-Quality Reference Genome for a Parasitic Bivalve with Doubly Uniparental Inheritance (Bivalvia: Unionida).</title>
        <authorList>
            <person name="Smith C.H."/>
        </authorList>
    </citation>
    <scope>NUCLEOTIDE SEQUENCE</scope>
    <source>
        <strain evidence="5">CHS0354</strain>
    </source>
</reference>
<dbReference type="Pfam" id="PF00106">
    <property type="entry name" value="adh_short"/>
    <property type="match status" value="2"/>
</dbReference>
<comment type="similarity">
    <text evidence="1">Belongs to the short-chain dehydrogenases/reductases (SDR) family.</text>
</comment>
<reference evidence="5" key="2">
    <citation type="journal article" date="2021" name="Genome Biol. Evol.">
        <title>Developing a high-quality reference genome for a parasitic bivalve with doubly uniparental inheritance (Bivalvia: Unionida).</title>
        <authorList>
            <person name="Smith C.H."/>
        </authorList>
    </citation>
    <scope>NUCLEOTIDE SEQUENCE</scope>
    <source>
        <strain evidence="5">CHS0354</strain>
        <tissue evidence="5">Mantle</tissue>
    </source>
</reference>
<evidence type="ECO:0000256" key="3">
    <source>
        <dbReference type="ARBA" id="ARBA00023002"/>
    </source>
</evidence>
<evidence type="ECO:0000256" key="4">
    <source>
        <dbReference type="ARBA" id="ARBA00026118"/>
    </source>
</evidence>
<evidence type="ECO:0000256" key="1">
    <source>
        <dbReference type="ARBA" id="ARBA00006484"/>
    </source>
</evidence>
<dbReference type="SUPFAM" id="SSF51735">
    <property type="entry name" value="NAD(P)-binding Rossmann-fold domains"/>
    <property type="match status" value="2"/>
</dbReference>
<gene>
    <name evidence="5" type="ORF">CHS0354_019540</name>
</gene>
<proteinExistence type="inferred from homology"/>
<dbReference type="InterPro" id="IPR002347">
    <property type="entry name" value="SDR_fam"/>
</dbReference>
<dbReference type="PANTHER" id="PTHR43963">
    <property type="entry name" value="CARBONYL REDUCTASE 1-RELATED"/>
    <property type="match status" value="1"/>
</dbReference>
<keyword evidence="6" id="KW-1185">Reference proteome</keyword>
<evidence type="ECO:0000313" key="6">
    <source>
        <dbReference type="Proteomes" id="UP001195483"/>
    </source>
</evidence>
<dbReference type="CDD" id="cd05324">
    <property type="entry name" value="carb_red_PTCR-like_SDR_c"/>
    <property type="match status" value="2"/>
</dbReference>
<name>A0AAE0SHF4_9BIVA</name>
<dbReference type="EC" id="1.1.1.184" evidence="4"/>
<dbReference type="GO" id="GO:0004090">
    <property type="term" value="F:carbonyl reductase (NADPH) activity"/>
    <property type="evidence" value="ECO:0007669"/>
    <property type="project" value="UniProtKB-EC"/>
</dbReference>
<dbReference type="PANTHER" id="PTHR43963:SF4">
    <property type="entry name" value="CARBONYL REDUCTASE (NADPH)"/>
    <property type="match status" value="1"/>
</dbReference>
<dbReference type="Gene3D" id="3.40.50.720">
    <property type="entry name" value="NAD(P)-binding Rossmann-like Domain"/>
    <property type="match status" value="2"/>
</dbReference>
<organism evidence="5 6">
    <name type="scientific">Potamilus streckersoni</name>
    <dbReference type="NCBI Taxonomy" id="2493646"/>
    <lineage>
        <taxon>Eukaryota</taxon>
        <taxon>Metazoa</taxon>
        <taxon>Spiralia</taxon>
        <taxon>Lophotrochozoa</taxon>
        <taxon>Mollusca</taxon>
        <taxon>Bivalvia</taxon>
        <taxon>Autobranchia</taxon>
        <taxon>Heteroconchia</taxon>
        <taxon>Palaeoheterodonta</taxon>
        <taxon>Unionida</taxon>
        <taxon>Unionoidea</taxon>
        <taxon>Unionidae</taxon>
        <taxon>Ambleminae</taxon>
        <taxon>Lampsilini</taxon>
        <taxon>Potamilus</taxon>
    </lineage>
</organism>
<dbReference type="InterPro" id="IPR036291">
    <property type="entry name" value="NAD(P)-bd_dom_sf"/>
</dbReference>
<reference evidence="5" key="3">
    <citation type="submission" date="2023-05" db="EMBL/GenBank/DDBJ databases">
        <authorList>
            <person name="Smith C.H."/>
        </authorList>
    </citation>
    <scope>NUCLEOTIDE SEQUENCE</scope>
    <source>
        <strain evidence="5">CHS0354</strain>
        <tissue evidence="5">Mantle</tissue>
    </source>
</reference>
<comment type="caution">
    <text evidence="5">The sequence shown here is derived from an EMBL/GenBank/DDBJ whole genome shotgun (WGS) entry which is preliminary data.</text>
</comment>
<dbReference type="PRINTS" id="PR00080">
    <property type="entry name" value="SDRFAMILY"/>
</dbReference>
<sequence length="535" mass="58685">MASTRRVAVVTGSNKGIGFGIVRGLCKTFNGDVYLTARNEGLGRKAVEDLKKEGLNPLFHQLDISDSTSIQNLKAFLQKQYGGLDILVNNAGIFKDETDAPFAEKVEETLKLNFWDTLAVCEVLYPLLRPHARVVNLGSILSTLAFGRCSDSLKAKISNPNISMDQLKDLMRDFEAVAKAGTVEENGWPKWAYHVSKIGVRVMTYIQAKAFAHDSSKPDIIVNSCCPGYVNTDMTNHKGTKTIDEGAVTPLYLALLPANVESPKGEFVTGSNKGIGFGIVRGLCKTFNGDVYLTARNEGLGRKAVEDLKKEGLNPLFHQLDISDSTSIQILKALLQKQYGGLDVLVNNAGIFKDETDAPFAEKVEETLKLNFWDTLAVCEVLYPLLRPHARVVNVGSIYSTMAFGRCSDSLKAIISNPNISMDQLKDLMREFEAVAKAGTVEENGWPKWAYHVSKIGVRVMSYIQAKAFAHDSSRPDIIVNSCCPGSVHTDTNYNGTKTIDEGAVTPLYLALLLPNVESPKGEFVSEKVVEHWPS</sequence>
<dbReference type="PRINTS" id="PR00081">
    <property type="entry name" value="GDHRDH"/>
</dbReference>
<keyword evidence="2" id="KW-0521">NADP</keyword>
<dbReference type="AlphaFoldDB" id="A0AAE0SHF4"/>
<keyword evidence="3" id="KW-0560">Oxidoreductase</keyword>
<dbReference type="EMBL" id="JAEAOA010001196">
    <property type="protein sequence ID" value="KAK3591768.1"/>
    <property type="molecule type" value="Genomic_DNA"/>
</dbReference>
<accession>A0AAE0SHF4</accession>
<evidence type="ECO:0000313" key="5">
    <source>
        <dbReference type="EMBL" id="KAK3591768.1"/>
    </source>
</evidence>
<dbReference type="Proteomes" id="UP001195483">
    <property type="component" value="Unassembled WGS sequence"/>
</dbReference>